<evidence type="ECO:0000313" key="1">
    <source>
        <dbReference type="EMBL" id="KAJ7537448.1"/>
    </source>
</evidence>
<dbReference type="Proteomes" id="UP001162992">
    <property type="component" value="Chromosome 11"/>
</dbReference>
<reference evidence="2" key="1">
    <citation type="journal article" date="2024" name="Proc. Natl. Acad. Sci. U.S.A.">
        <title>Extraordinary preservation of gene collinearity over three hundred million years revealed in homosporous lycophytes.</title>
        <authorList>
            <person name="Li C."/>
            <person name="Wickell D."/>
            <person name="Kuo L.Y."/>
            <person name="Chen X."/>
            <person name="Nie B."/>
            <person name="Liao X."/>
            <person name="Peng D."/>
            <person name="Ji J."/>
            <person name="Jenkins J."/>
            <person name="Williams M."/>
            <person name="Shu S."/>
            <person name="Plott C."/>
            <person name="Barry K."/>
            <person name="Rajasekar S."/>
            <person name="Grimwood J."/>
            <person name="Han X."/>
            <person name="Sun S."/>
            <person name="Hou Z."/>
            <person name="He W."/>
            <person name="Dai G."/>
            <person name="Sun C."/>
            <person name="Schmutz J."/>
            <person name="Leebens-Mack J.H."/>
            <person name="Li F.W."/>
            <person name="Wang L."/>
        </authorList>
    </citation>
    <scope>NUCLEOTIDE SEQUENCE [LARGE SCALE GENOMIC DNA]</scope>
    <source>
        <strain evidence="2">cv. PW_Plant_1</strain>
    </source>
</reference>
<proteinExistence type="predicted"/>
<name>A0ACC2C5Y1_DIPCM</name>
<gene>
    <name evidence="1" type="ORF">O6H91_11G006100</name>
</gene>
<evidence type="ECO:0000313" key="2">
    <source>
        <dbReference type="Proteomes" id="UP001162992"/>
    </source>
</evidence>
<organism evidence="1 2">
    <name type="scientific">Diphasiastrum complanatum</name>
    <name type="common">Issler's clubmoss</name>
    <name type="synonym">Lycopodium complanatum</name>
    <dbReference type="NCBI Taxonomy" id="34168"/>
    <lineage>
        <taxon>Eukaryota</taxon>
        <taxon>Viridiplantae</taxon>
        <taxon>Streptophyta</taxon>
        <taxon>Embryophyta</taxon>
        <taxon>Tracheophyta</taxon>
        <taxon>Lycopodiopsida</taxon>
        <taxon>Lycopodiales</taxon>
        <taxon>Lycopodiaceae</taxon>
        <taxon>Lycopodioideae</taxon>
        <taxon>Diphasiastrum</taxon>
    </lineage>
</organism>
<sequence length="339" mass="38371">METQLGIAQLKQQASFFLKDKIKAARLAFTDATPAQLLTEEATNSEEWGPETKVMAEISDAACRTEDREKIMQVLRQRLDSAGGKNWRQLNKSLILLEYLITHGPERIVGEISFDRDAIEELTRFQFIDERGYDRGSLVRNKATRVLQLITEADLLKEERERAQKISQGIRGFGSSSSGTSAVSSTDSKLEGFGNFWTPKASPFHDFDATNKSLLQDEDGVRNQDFVKSEGMNFDTDWHPFEKTTQTAWHPFEKTHSSTNDSNNNWHPFEEKLFTNSALIQTASDDSNLTIQKNLEYSRNYPRGLNKDGDKIQRSFKLSSPPRAATVLSSQPVPDLIDL</sequence>
<keyword evidence="2" id="KW-1185">Reference proteome</keyword>
<accession>A0ACC2C5Y1</accession>
<comment type="caution">
    <text evidence="1">The sequence shown here is derived from an EMBL/GenBank/DDBJ whole genome shotgun (WGS) entry which is preliminary data.</text>
</comment>
<protein>
    <submittedName>
        <fullName evidence="1">Uncharacterized protein</fullName>
    </submittedName>
</protein>
<dbReference type="EMBL" id="CM055102">
    <property type="protein sequence ID" value="KAJ7537448.1"/>
    <property type="molecule type" value="Genomic_DNA"/>
</dbReference>